<sequence>MRYLYTIYFCFLGFSVFGQNVLSLKEAIEIAQSNSLQGKEFTATQEAAEWEFKSFRASFLPQLSLEASPASYSNTFNPITQPDGGVEYQSIEQNNGSIQLNLSQEIVSTGGQLYVGSQLVRFDDFLQSQHQYNAQPFFIGYSQPILKYNELKWQRKLQPLQLEEAQKGYSEDMEWLGLQTTNLFFVALKAQIQSKIAQNNLSDNQKILKITEEKLALGRASKNDLLQVKLNVLNAGKQFSDAELNNMMALRALCDFLNLDPEDRSLSLQLPQILDLKEVSADLAWKKAQTNRKDFVTYHKKMIEAESEVARVKRNNRFQADLNVAIGFNNQANSLDQTYSNTVQSQQVNLSLSMPIVDWGKGKGVIKAAQLKRKRIEANVERDKMTFERDVINTVQQLSNASIQVDRNMEAQEIASEKYEIALSKFSLGELSMRELVWNTSEKDAAQNEYILALESYWLSFYQLRTLTLFDFETQQDIHY</sequence>
<dbReference type="GO" id="GO:1990281">
    <property type="term" value="C:efflux pump complex"/>
    <property type="evidence" value="ECO:0007669"/>
    <property type="project" value="TreeGrafter"/>
</dbReference>
<dbReference type="SUPFAM" id="SSF56954">
    <property type="entry name" value="Outer membrane efflux proteins (OEP)"/>
    <property type="match status" value="1"/>
</dbReference>
<evidence type="ECO:0000256" key="7">
    <source>
        <dbReference type="ARBA" id="ARBA00023237"/>
    </source>
</evidence>
<dbReference type="PANTHER" id="PTHR30026">
    <property type="entry name" value="OUTER MEMBRANE PROTEIN TOLC"/>
    <property type="match status" value="1"/>
</dbReference>
<evidence type="ECO:0000256" key="5">
    <source>
        <dbReference type="ARBA" id="ARBA00022692"/>
    </source>
</evidence>
<dbReference type="AlphaFoldDB" id="A0A315Z5M8"/>
<dbReference type="Pfam" id="PF02321">
    <property type="entry name" value="OEP"/>
    <property type="match status" value="1"/>
</dbReference>
<gene>
    <name evidence="8" type="ORF">BC781_10736</name>
</gene>
<proteinExistence type="inferred from homology"/>
<evidence type="ECO:0000256" key="3">
    <source>
        <dbReference type="ARBA" id="ARBA00022448"/>
    </source>
</evidence>
<reference evidence="8 9" key="1">
    <citation type="submission" date="2018-03" db="EMBL/GenBank/DDBJ databases">
        <title>Genomic Encyclopedia of Archaeal and Bacterial Type Strains, Phase II (KMG-II): from individual species to whole genera.</title>
        <authorList>
            <person name="Goeker M."/>
        </authorList>
    </citation>
    <scope>NUCLEOTIDE SEQUENCE [LARGE SCALE GENOMIC DNA]</scope>
    <source>
        <strain evidence="8 9">DSM 28229</strain>
    </source>
</reference>
<dbReference type="EMBL" id="QGDO01000007">
    <property type="protein sequence ID" value="PWJ38446.1"/>
    <property type="molecule type" value="Genomic_DNA"/>
</dbReference>
<keyword evidence="4" id="KW-1134">Transmembrane beta strand</keyword>
<accession>A0A315Z5M8</accession>
<evidence type="ECO:0000313" key="8">
    <source>
        <dbReference type="EMBL" id="PWJ38446.1"/>
    </source>
</evidence>
<dbReference type="InterPro" id="IPR051906">
    <property type="entry name" value="TolC-like"/>
</dbReference>
<name>A0A315Z5M8_SEDFL</name>
<keyword evidence="3" id="KW-0813">Transport</keyword>
<protein>
    <submittedName>
        <fullName evidence="8">Outer membrane protein TolC</fullName>
    </submittedName>
</protein>
<dbReference type="OrthoDB" id="940457at2"/>
<comment type="similarity">
    <text evidence="2">Belongs to the outer membrane factor (OMF) (TC 1.B.17) family.</text>
</comment>
<dbReference type="Gene3D" id="1.20.1600.10">
    <property type="entry name" value="Outer membrane efflux proteins (OEP)"/>
    <property type="match status" value="1"/>
</dbReference>
<dbReference type="InterPro" id="IPR003423">
    <property type="entry name" value="OMP_efflux"/>
</dbReference>
<evidence type="ECO:0000256" key="6">
    <source>
        <dbReference type="ARBA" id="ARBA00023136"/>
    </source>
</evidence>
<dbReference type="PANTHER" id="PTHR30026:SF20">
    <property type="entry name" value="OUTER MEMBRANE PROTEIN TOLC"/>
    <property type="match status" value="1"/>
</dbReference>
<dbReference type="RefSeq" id="WP_109621526.1">
    <property type="nucleotide sequence ID" value="NZ_QGDO01000007.1"/>
</dbReference>
<dbReference type="GO" id="GO:0015562">
    <property type="term" value="F:efflux transmembrane transporter activity"/>
    <property type="evidence" value="ECO:0007669"/>
    <property type="project" value="InterPro"/>
</dbReference>
<comment type="caution">
    <text evidence="8">The sequence shown here is derived from an EMBL/GenBank/DDBJ whole genome shotgun (WGS) entry which is preliminary data.</text>
</comment>
<evidence type="ECO:0000256" key="2">
    <source>
        <dbReference type="ARBA" id="ARBA00007613"/>
    </source>
</evidence>
<evidence type="ECO:0000256" key="4">
    <source>
        <dbReference type="ARBA" id="ARBA00022452"/>
    </source>
</evidence>
<organism evidence="8 9">
    <name type="scientific">Sediminitomix flava</name>
    <dbReference type="NCBI Taxonomy" id="379075"/>
    <lineage>
        <taxon>Bacteria</taxon>
        <taxon>Pseudomonadati</taxon>
        <taxon>Bacteroidota</taxon>
        <taxon>Cytophagia</taxon>
        <taxon>Cytophagales</taxon>
        <taxon>Flammeovirgaceae</taxon>
        <taxon>Sediminitomix</taxon>
    </lineage>
</organism>
<dbReference type="GO" id="GO:0015288">
    <property type="term" value="F:porin activity"/>
    <property type="evidence" value="ECO:0007669"/>
    <property type="project" value="TreeGrafter"/>
</dbReference>
<evidence type="ECO:0000256" key="1">
    <source>
        <dbReference type="ARBA" id="ARBA00004442"/>
    </source>
</evidence>
<keyword evidence="7" id="KW-0998">Cell outer membrane</keyword>
<keyword evidence="9" id="KW-1185">Reference proteome</keyword>
<comment type="subcellular location">
    <subcellularLocation>
        <location evidence="1">Cell outer membrane</location>
    </subcellularLocation>
</comment>
<keyword evidence="6" id="KW-0472">Membrane</keyword>
<keyword evidence="5" id="KW-0812">Transmembrane</keyword>
<evidence type="ECO:0000313" key="9">
    <source>
        <dbReference type="Proteomes" id="UP000245535"/>
    </source>
</evidence>
<dbReference type="GO" id="GO:0009279">
    <property type="term" value="C:cell outer membrane"/>
    <property type="evidence" value="ECO:0007669"/>
    <property type="project" value="UniProtKB-SubCell"/>
</dbReference>
<dbReference type="Proteomes" id="UP000245535">
    <property type="component" value="Unassembled WGS sequence"/>
</dbReference>